<keyword evidence="3" id="KW-1185">Reference proteome</keyword>
<name>A0ABQ6D087_9HYPH</name>
<keyword evidence="1" id="KW-0732">Signal</keyword>
<gene>
    <name evidence="2" type="ORF">GCM10007884_12190</name>
</gene>
<feature type="chain" id="PRO_5047283331" evidence="1">
    <location>
        <begin position="24"/>
        <end position="97"/>
    </location>
</feature>
<evidence type="ECO:0000313" key="3">
    <source>
        <dbReference type="Proteomes" id="UP001156881"/>
    </source>
</evidence>
<dbReference type="EMBL" id="BSPG01000004">
    <property type="protein sequence ID" value="GLS43234.1"/>
    <property type="molecule type" value="Genomic_DNA"/>
</dbReference>
<proteinExistence type="predicted"/>
<protein>
    <submittedName>
        <fullName evidence="2">Uncharacterized protein</fullName>
    </submittedName>
</protein>
<reference evidence="3" key="1">
    <citation type="journal article" date="2019" name="Int. J. Syst. Evol. Microbiol.">
        <title>The Global Catalogue of Microorganisms (GCM) 10K type strain sequencing project: providing services to taxonomists for standard genome sequencing and annotation.</title>
        <authorList>
            <consortium name="The Broad Institute Genomics Platform"/>
            <consortium name="The Broad Institute Genome Sequencing Center for Infectious Disease"/>
            <person name="Wu L."/>
            <person name="Ma J."/>
        </authorList>
    </citation>
    <scope>NUCLEOTIDE SEQUENCE [LARGE SCALE GENOMIC DNA]</scope>
    <source>
        <strain evidence="3">NBRC 107710</strain>
    </source>
</reference>
<sequence>MRIGRRDKLVAVFVAATCAAALARYATHREPADPCKAHPGTYACAVFAQPEWLKRRVYAGRPQTPPAVAELPGPAVEALPVSTETVTAPVEASADGV</sequence>
<organism evidence="2 3">
    <name type="scientific">Methylobacterium brachythecii</name>
    <dbReference type="NCBI Taxonomy" id="1176177"/>
    <lineage>
        <taxon>Bacteria</taxon>
        <taxon>Pseudomonadati</taxon>
        <taxon>Pseudomonadota</taxon>
        <taxon>Alphaproteobacteria</taxon>
        <taxon>Hyphomicrobiales</taxon>
        <taxon>Methylobacteriaceae</taxon>
        <taxon>Methylobacterium</taxon>
    </lineage>
</organism>
<comment type="caution">
    <text evidence="2">The sequence shown here is derived from an EMBL/GenBank/DDBJ whole genome shotgun (WGS) entry which is preliminary data.</text>
</comment>
<dbReference type="Proteomes" id="UP001156881">
    <property type="component" value="Unassembled WGS sequence"/>
</dbReference>
<feature type="signal peptide" evidence="1">
    <location>
        <begin position="1"/>
        <end position="23"/>
    </location>
</feature>
<dbReference type="RefSeq" id="WP_284211040.1">
    <property type="nucleotide sequence ID" value="NZ_BSPG01000004.1"/>
</dbReference>
<accession>A0ABQ6D087</accession>
<evidence type="ECO:0000313" key="2">
    <source>
        <dbReference type="EMBL" id="GLS43234.1"/>
    </source>
</evidence>
<evidence type="ECO:0000256" key="1">
    <source>
        <dbReference type="SAM" id="SignalP"/>
    </source>
</evidence>